<feature type="transmembrane region" description="Helical" evidence="11">
    <location>
        <begin position="420"/>
        <end position="437"/>
    </location>
</feature>
<keyword evidence="7 11" id="KW-1133">Transmembrane helix</keyword>
<dbReference type="AlphaFoldDB" id="T1KFQ6"/>
<accession>T1KFQ6</accession>
<dbReference type="Proteomes" id="UP000015104">
    <property type="component" value="Unassembled WGS sequence"/>
</dbReference>
<dbReference type="GO" id="GO:0005886">
    <property type="term" value="C:plasma membrane"/>
    <property type="evidence" value="ECO:0007669"/>
    <property type="project" value="UniProtKB-SubCell"/>
</dbReference>
<evidence type="ECO:0000256" key="10">
    <source>
        <dbReference type="ARBA" id="ARBA00023303"/>
    </source>
</evidence>
<keyword evidence="6" id="KW-0375">Hydrogen ion transport</keyword>
<evidence type="ECO:0000256" key="3">
    <source>
        <dbReference type="ARBA" id="ARBA00022448"/>
    </source>
</evidence>
<dbReference type="InterPro" id="IPR004878">
    <property type="entry name" value="Otopetrin"/>
</dbReference>
<evidence type="ECO:0000256" key="4">
    <source>
        <dbReference type="ARBA" id="ARBA00022475"/>
    </source>
</evidence>
<feature type="transmembrane region" description="Helical" evidence="11">
    <location>
        <begin position="350"/>
        <end position="372"/>
    </location>
</feature>
<sequence>MSQDEINQAEAKLSKQTQPCKLISILLLLILFTFGVNLQLKNHNIYHSYFIAALSFIGLIWLIIIWIDIKIVSCRLHLSTEDASSVTHVEWTYYTYLKAPHLYCFYLKLGLAATMIQELYFLSKLPTCFNSLRLISSTSDFLFASVQLIFIETHMNIAINRLKNLSRLGCMICITVALLKWFATIVSEAFPQDPIDMDSHCRSFLKSNVRAFVPYIDPFTVEFNFLLAIQWLTIWLNIGSYKRTRAPSFWLITESHGAPNQFEAMTESMAFHRSKKGLIVGIIFFIGSISSLLYYFSIIGQSNVSESTIFFVKWEDFIYLVSSLVALLIGTWQLSFLGQSDKSCIGSTDLMLLFFPLLAFFIRGYIRIYFIYSEKFSWLEGSLEALSILQPIYQAFFIFYGRIKVCNTPYLVQHKPGRQIIILLIFMNLILWVSGAFRDKAKKCFVVGFLEKGWLKSNFHFTCIKFKDRTRPRGGLLRGREFVMKGKYL</sequence>
<keyword evidence="9 11" id="KW-0472">Membrane</keyword>
<keyword evidence="3" id="KW-0813">Transport</keyword>
<evidence type="ECO:0000313" key="13">
    <source>
        <dbReference type="Proteomes" id="UP000015104"/>
    </source>
</evidence>
<feature type="transmembrane region" description="Helical" evidence="11">
    <location>
        <begin position="317"/>
        <end position="338"/>
    </location>
</feature>
<dbReference type="EMBL" id="CAEY01000038">
    <property type="status" value="NOT_ANNOTATED_CDS"/>
    <property type="molecule type" value="Genomic_DNA"/>
</dbReference>
<comment type="subcellular location">
    <subcellularLocation>
        <location evidence="1">Cell membrane</location>
        <topology evidence="1">Multi-pass membrane protein</topology>
    </subcellularLocation>
</comment>
<dbReference type="EnsemblMetazoa" id="tetur10g03990.1">
    <property type="protein sequence ID" value="tetur10g03990.1"/>
    <property type="gene ID" value="tetur10g03990"/>
</dbReference>
<evidence type="ECO:0000256" key="5">
    <source>
        <dbReference type="ARBA" id="ARBA00022692"/>
    </source>
</evidence>
<dbReference type="Pfam" id="PF03189">
    <property type="entry name" value="Otopetrin"/>
    <property type="match status" value="2"/>
</dbReference>
<dbReference type="GO" id="GO:0015252">
    <property type="term" value="F:proton channel activity"/>
    <property type="evidence" value="ECO:0007669"/>
    <property type="project" value="InterPro"/>
</dbReference>
<keyword evidence="4" id="KW-1003">Cell membrane</keyword>
<dbReference type="PANTHER" id="PTHR21522">
    <property type="entry name" value="PROTON CHANNEL OTOP"/>
    <property type="match status" value="1"/>
</dbReference>
<evidence type="ECO:0000256" key="2">
    <source>
        <dbReference type="ARBA" id="ARBA00006513"/>
    </source>
</evidence>
<feature type="transmembrane region" description="Helical" evidence="11">
    <location>
        <begin position="22"/>
        <end position="40"/>
    </location>
</feature>
<name>T1KFQ6_TETUR</name>
<evidence type="ECO:0000256" key="11">
    <source>
        <dbReference type="SAM" id="Phobius"/>
    </source>
</evidence>
<feature type="transmembrane region" description="Helical" evidence="11">
    <location>
        <begin position="219"/>
        <end position="238"/>
    </location>
</feature>
<organism evidence="12 13">
    <name type="scientific">Tetranychus urticae</name>
    <name type="common">Two-spotted spider mite</name>
    <dbReference type="NCBI Taxonomy" id="32264"/>
    <lineage>
        <taxon>Eukaryota</taxon>
        <taxon>Metazoa</taxon>
        <taxon>Ecdysozoa</taxon>
        <taxon>Arthropoda</taxon>
        <taxon>Chelicerata</taxon>
        <taxon>Arachnida</taxon>
        <taxon>Acari</taxon>
        <taxon>Acariformes</taxon>
        <taxon>Trombidiformes</taxon>
        <taxon>Prostigmata</taxon>
        <taxon>Eleutherengona</taxon>
        <taxon>Raphignathae</taxon>
        <taxon>Tetranychoidea</taxon>
        <taxon>Tetranychidae</taxon>
        <taxon>Tetranychus</taxon>
    </lineage>
</organism>
<evidence type="ECO:0000256" key="1">
    <source>
        <dbReference type="ARBA" id="ARBA00004651"/>
    </source>
</evidence>
<comment type="similarity">
    <text evidence="2">Belongs to the otopetrin family.</text>
</comment>
<evidence type="ECO:0000256" key="6">
    <source>
        <dbReference type="ARBA" id="ARBA00022781"/>
    </source>
</evidence>
<evidence type="ECO:0000256" key="9">
    <source>
        <dbReference type="ARBA" id="ARBA00023136"/>
    </source>
</evidence>
<keyword evidence="8" id="KW-0406">Ion transport</keyword>
<feature type="transmembrane region" description="Helical" evidence="11">
    <location>
        <begin position="278"/>
        <end position="297"/>
    </location>
</feature>
<feature type="transmembrane region" description="Helical" evidence="11">
    <location>
        <begin position="165"/>
        <end position="183"/>
    </location>
</feature>
<dbReference type="PANTHER" id="PTHR21522:SF58">
    <property type="entry name" value="AGAP000074-PA"/>
    <property type="match status" value="1"/>
</dbReference>
<dbReference type="HOGENOM" id="CLU_558178_0_0_1"/>
<evidence type="ECO:0000313" key="12">
    <source>
        <dbReference type="EnsemblMetazoa" id="tetur10g03990.1"/>
    </source>
</evidence>
<keyword evidence="13" id="KW-1185">Reference proteome</keyword>
<evidence type="ECO:0000256" key="7">
    <source>
        <dbReference type="ARBA" id="ARBA00022989"/>
    </source>
</evidence>
<feature type="transmembrane region" description="Helical" evidence="11">
    <location>
        <begin position="46"/>
        <end position="67"/>
    </location>
</feature>
<dbReference type="eggNOG" id="KOG4740">
    <property type="taxonomic scope" value="Eukaryota"/>
</dbReference>
<protein>
    <submittedName>
        <fullName evidence="12">Uncharacterized protein</fullName>
    </submittedName>
</protein>
<evidence type="ECO:0000256" key="8">
    <source>
        <dbReference type="ARBA" id="ARBA00023065"/>
    </source>
</evidence>
<reference evidence="12" key="2">
    <citation type="submission" date="2015-06" db="UniProtKB">
        <authorList>
            <consortium name="EnsemblMetazoa"/>
        </authorList>
    </citation>
    <scope>IDENTIFICATION</scope>
</reference>
<keyword evidence="10" id="KW-0407">Ion channel</keyword>
<reference evidence="13" key="1">
    <citation type="submission" date="2011-08" db="EMBL/GenBank/DDBJ databases">
        <authorList>
            <person name="Rombauts S."/>
        </authorList>
    </citation>
    <scope>NUCLEOTIDE SEQUENCE</scope>
    <source>
        <strain evidence="13">London</strain>
    </source>
</reference>
<proteinExistence type="inferred from homology"/>
<keyword evidence="5 11" id="KW-0812">Transmembrane</keyword>